<organism evidence="1 2">
    <name type="scientific">Halobaculum litoreum</name>
    <dbReference type="NCBI Taxonomy" id="3031998"/>
    <lineage>
        <taxon>Archaea</taxon>
        <taxon>Methanobacteriati</taxon>
        <taxon>Methanobacteriota</taxon>
        <taxon>Stenosarchaea group</taxon>
        <taxon>Halobacteria</taxon>
        <taxon>Halobacteriales</taxon>
        <taxon>Haloferacaceae</taxon>
        <taxon>Halobaculum</taxon>
    </lineage>
</organism>
<evidence type="ECO:0000313" key="1">
    <source>
        <dbReference type="EMBL" id="MFC7137659.1"/>
    </source>
</evidence>
<name>A0ABD5XVI0_9EURY</name>
<reference evidence="1 2" key="1">
    <citation type="journal article" date="2019" name="Int. J. Syst. Evol. Microbiol.">
        <title>The Global Catalogue of Microorganisms (GCM) 10K type strain sequencing project: providing services to taxonomists for standard genome sequencing and annotation.</title>
        <authorList>
            <consortium name="The Broad Institute Genomics Platform"/>
            <consortium name="The Broad Institute Genome Sequencing Center for Infectious Disease"/>
            <person name="Wu L."/>
            <person name="Ma J."/>
        </authorList>
    </citation>
    <scope>NUCLEOTIDE SEQUENCE [LARGE SCALE GENOMIC DNA]</scope>
    <source>
        <strain evidence="1 2">DT92</strain>
    </source>
</reference>
<evidence type="ECO:0000313" key="2">
    <source>
        <dbReference type="Proteomes" id="UP001596368"/>
    </source>
</evidence>
<dbReference type="AlphaFoldDB" id="A0ABD5XVI0"/>
<proteinExistence type="predicted"/>
<dbReference type="EMBL" id="JBHSZG010000002">
    <property type="protein sequence ID" value="MFC7137659.1"/>
    <property type="molecule type" value="Genomic_DNA"/>
</dbReference>
<dbReference type="Proteomes" id="UP001596368">
    <property type="component" value="Unassembled WGS sequence"/>
</dbReference>
<protein>
    <submittedName>
        <fullName evidence="1">Uncharacterized protein</fullName>
    </submittedName>
</protein>
<comment type="caution">
    <text evidence="1">The sequence shown here is derived from an EMBL/GenBank/DDBJ whole genome shotgun (WGS) entry which is preliminary data.</text>
</comment>
<gene>
    <name evidence="1" type="ORF">ACFQRB_16760</name>
</gene>
<accession>A0ABD5XVI0</accession>
<keyword evidence="2" id="KW-1185">Reference proteome</keyword>
<sequence length="130" mass="13443">MVRRKFVGDVVRVPEAEACGRLGGSKSIGGDPLDAAVGAAAAEHRATEVVFAVADSLAGQLGVIETVERQDDAVAVGVEDAVMLGVATDHVQRDRLVEDAGAADRLDGTKRDLLEIDGADGVLQQEGHLS</sequence>